<accession>A0A0R3KC89</accession>
<evidence type="ECO:0000256" key="2">
    <source>
        <dbReference type="SAM" id="MobiDB-lite"/>
    </source>
</evidence>
<dbReference type="InterPro" id="IPR010982">
    <property type="entry name" value="Lambda_DNA-bd_dom_sf"/>
</dbReference>
<organism evidence="4 5">
    <name type="scientific">Bradyrhizobium valentinum</name>
    <dbReference type="NCBI Taxonomy" id="1518501"/>
    <lineage>
        <taxon>Bacteria</taxon>
        <taxon>Pseudomonadati</taxon>
        <taxon>Pseudomonadota</taxon>
        <taxon>Alphaproteobacteria</taxon>
        <taxon>Hyphomicrobiales</taxon>
        <taxon>Nitrobacteraceae</taxon>
        <taxon>Bradyrhizobium</taxon>
    </lineage>
</organism>
<dbReference type="AlphaFoldDB" id="A0A0R3KC89"/>
<dbReference type="Gene3D" id="1.10.260.40">
    <property type="entry name" value="lambda repressor-like DNA-binding domains"/>
    <property type="match status" value="1"/>
</dbReference>
<keyword evidence="1" id="KW-0238">DNA-binding</keyword>
<dbReference type="Pfam" id="PF01381">
    <property type="entry name" value="HTH_3"/>
    <property type="match status" value="1"/>
</dbReference>
<dbReference type="EMBL" id="LLXX01000223">
    <property type="protein sequence ID" value="KRQ93107.1"/>
    <property type="molecule type" value="Genomic_DNA"/>
</dbReference>
<dbReference type="GO" id="GO:0005829">
    <property type="term" value="C:cytosol"/>
    <property type="evidence" value="ECO:0007669"/>
    <property type="project" value="TreeGrafter"/>
</dbReference>
<gene>
    <name evidence="4" type="ORF">CP49_13210</name>
</gene>
<dbReference type="GO" id="GO:0003677">
    <property type="term" value="F:DNA binding"/>
    <property type="evidence" value="ECO:0007669"/>
    <property type="project" value="UniProtKB-KW"/>
</dbReference>
<dbReference type="RefSeq" id="WP_082646463.1">
    <property type="nucleotide sequence ID" value="NZ_LLXX01000223.1"/>
</dbReference>
<dbReference type="InterPro" id="IPR050807">
    <property type="entry name" value="TransReg_Diox_bact_type"/>
</dbReference>
<dbReference type="CDD" id="cd00093">
    <property type="entry name" value="HTH_XRE"/>
    <property type="match status" value="1"/>
</dbReference>
<keyword evidence="5" id="KW-1185">Reference proteome</keyword>
<reference evidence="4 5" key="1">
    <citation type="submission" date="2014-03" db="EMBL/GenBank/DDBJ databases">
        <title>Bradyrhizobium valentinum sp. nov., isolated from effective nodules of Lupinus mariae-josephae, a lupine endemic of basic-lime soils in Eastern Spain.</title>
        <authorList>
            <person name="Duran D."/>
            <person name="Rey L."/>
            <person name="Navarro A."/>
            <person name="Busquets A."/>
            <person name="Imperial J."/>
            <person name="Ruiz-Argueso T."/>
        </authorList>
    </citation>
    <scope>NUCLEOTIDE SEQUENCE [LARGE SCALE GENOMIC DNA]</scope>
    <source>
        <strain evidence="4 5">LmjM3</strain>
    </source>
</reference>
<dbReference type="SUPFAM" id="SSF47413">
    <property type="entry name" value="lambda repressor-like DNA-binding domains"/>
    <property type="match status" value="1"/>
</dbReference>
<feature type="region of interest" description="Disordered" evidence="2">
    <location>
        <begin position="139"/>
        <end position="167"/>
    </location>
</feature>
<dbReference type="STRING" id="1518501.CQ10_27095"/>
<evidence type="ECO:0000313" key="5">
    <source>
        <dbReference type="Proteomes" id="UP000051913"/>
    </source>
</evidence>
<proteinExistence type="predicted"/>
<comment type="caution">
    <text evidence="4">The sequence shown here is derived from an EMBL/GenBank/DDBJ whole genome shotgun (WGS) entry which is preliminary data.</text>
</comment>
<dbReference type="SMART" id="SM00530">
    <property type="entry name" value="HTH_XRE"/>
    <property type="match status" value="1"/>
</dbReference>
<evidence type="ECO:0000256" key="1">
    <source>
        <dbReference type="ARBA" id="ARBA00023125"/>
    </source>
</evidence>
<dbReference type="GO" id="GO:0003700">
    <property type="term" value="F:DNA-binding transcription factor activity"/>
    <property type="evidence" value="ECO:0007669"/>
    <property type="project" value="TreeGrafter"/>
</dbReference>
<feature type="domain" description="HTH cro/C1-type" evidence="3">
    <location>
        <begin position="17"/>
        <end position="71"/>
    </location>
</feature>
<dbReference type="PROSITE" id="PS50943">
    <property type="entry name" value="HTH_CROC1"/>
    <property type="match status" value="1"/>
</dbReference>
<evidence type="ECO:0000313" key="4">
    <source>
        <dbReference type="EMBL" id="KRQ93107.1"/>
    </source>
</evidence>
<evidence type="ECO:0000259" key="3">
    <source>
        <dbReference type="PROSITE" id="PS50943"/>
    </source>
</evidence>
<dbReference type="PANTHER" id="PTHR46797">
    <property type="entry name" value="HTH-TYPE TRANSCRIPTIONAL REGULATOR"/>
    <property type="match status" value="1"/>
</dbReference>
<dbReference type="OrthoDB" id="9797172at2"/>
<dbReference type="PANTHER" id="PTHR46797:SF1">
    <property type="entry name" value="METHYLPHOSPHONATE SYNTHASE"/>
    <property type="match status" value="1"/>
</dbReference>
<dbReference type="InterPro" id="IPR001387">
    <property type="entry name" value="Cro/C1-type_HTH"/>
</dbReference>
<sequence>MATRKSDPLDAMVGARIRMFRVNRGISQAMLAERIGVTFQQVQKYERGADRIGAGRLSRIASVLGVSVGELFEASGAESPGLNSLVRLLAEPDALRALKAYARTTDPRVRLSIAKLVQSIADRAPAAKATVARLDTFDRDKRRGFGGEDGLPQEGEPQSHAAPVCPR</sequence>
<name>A0A0R3KC89_9BRAD</name>
<protein>
    <recommendedName>
        <fullName evidence="3">HTH cro/C1-type domain-containing protein</fullName>
    </recommendedName>
</protein>
<dbReference type="Proteomes" id="UP000051913">
    <property type="component" value="Unassembled WGS sequence"/>
</dbReference>